<evidence type="ECO:0000256" key="1">
    <source>
        <dbReference type="SAM" id="MobiDB-lite"/>
    </source>
</evidence>
<feature type="region of interest" description="Disordered" evidence="1">
    <location>
        <begin position="317"/>
        <end position="408"/>
    </location>
</feature>
<evidence type="ECO:0000313" key="3">
    <source>
        <dbReference type="Proteomes" id="UP000424527"/>
    </source>
</evidence>
<dbReference type="PANTHER" id="PTHR22442:SF4">
    <property type="entry name" value="PROTEIN FAM169BP"/>
    <property type="match status" value="1"/>
</dbReference>
<accession>A0A6G0IWX3</accession>
<dbReference type="AlphaFoldDB" id="A0A6G0IWX3"/>
<dbReference type="InterPro" id="IPR029625">
    <property type="entry name" value="FAM169"/>
</dbReference>
<name>A0A6G0IWX3_LARCR</name>
<proteinExistence type="predicted"/>
<dbReference type="Proteomes" id="UP000424527">
    <property type="component" value="Unassembled WGS sequence"/>
</dbReference>
<sequence>MFPVDLPAVDDTDLTSASERYLSSLESSPHSKEVFQPAQMSKVEITPNNVRRLQLFEDDQPDCTLLALHPPDDPTQVIAVYLHEGWWCVDDVLRTSSESRSGLMLVQSIMERVIVFLLSQVVERSTEEEEVQFCPHPRTESCKLLWRDSQVVGFYTVNTKVGGSCSLCDSWMSQAYLLPVLDTVLVRKSCRRRGFGLQMLEDFCSSFCSEKFLGVSCPLSPSMAAVCRRFLQQHEDQRERLYEVEAPGGWTQRRNIWLNIQLRRYSLGVKEMSRPTSEETQRKEGDDDSAQKKQPHNCRLDLTSSSTCDVNTAPAIGFPGQQVKPCDPSQAAAGGGGGSSPSGEIPGTGCSPTANANASDLDSGPPVGPTQSQNTKQALISKPCVSAELHREKPEEESQRRAKRVRRT</sequence>
<protein>
    <submittedName>
        <fullName evidence="2">Protein FAM169B</fullName>
    </submittedName>
</protein>
<dbReference type="EMBL" id="REGW02000005">
    <property type="protein sequence ID" value="KAE8295824.1"/>
    <property type="molecule type" value="Genomic_DNA"/>
</dbReference>
<gene>
    <name evidence="2" type="ORF">D5F01_LYC04558</name>
</gene>
<feature type="compositionally biased region" description="Polar residues" evidence="1">
    <location>
        <begin position="369"/>
        <end position="378"/>
    </location>
</feature>
<reference evidence="2 3" key="1">
    <citation type="submission" date="2019-07" db="EMBL/GenBank/DDBJ databases">
        <title>Chromosome genome assembly for large yellow croaker.</title>
        <authorList>
            <person name="Xiao S."/>
        </authorList>
    </citation>
    <scope>NUCLEOTIDE SEQUENCE [LARGE SCALE GENOMIC DNA]</scope>
    <source>
        <strain evidence="2">JMULYC20181020</strain>
        <tissue evidence="2">Muscle</tissue>
    </source>
</reference>
<feature type="compositionally biased region" description="Basic and acidic residues" evidence="1">
    <location>
        <begin position="388"/>
        <end position="400"/>
    </location>
</feature>
<keyword evidence="3" id="KW-1185">Reference proteome</keyword>
<feature type="region of interest" description="Disordered" evidence="1">
    <location>
        <begin position="271"/>
        <end position="304"/>
    </location>
</feature>
<evidence type="ECO:0000313" key="2">
    <source>
        <dbReference type="EMBL" id="KAE8295824.1"/>
    </source>
</evidence>
<feature type="compositionally biased region" description="Polar residues" evidence="1">
    <location>
        <begin position="350"/>
        <end position="360"/>
    </location>
</feature>
<dbReference type="PANTHER" id="PTHR22442">
    <property type="match status" value="1"/>
</dbReference>
<feature type="compositionally biased region" description="Basic and acidic residues" evidence="1">
    <location>
        <begin position="271"/>
        <end position="291"/>
    </location>
</feature>
<organism evidence="2 3">
    <name type="scientific">Larimichthys crocea</name>
    <name type="common">Large yellow croaker</name>
    <name type="synonym">Pseudosciaena crocea</name>
    <dbReference type="NCBI Taxonomy" id="215358"/>
    <lineage>
        <taxon>Eukaryota</taxon>
        <taxon>Metazoa</taxon>
        <taxon>Chordata</taxon>
        <taxon>Craniata</taxon>
        <taxon>Vertebrata</taxon>
        <taxon>Euteleostomi</taxon>
        <taxon>Actinopterygii</taxon>
        <taxon>Neopterygii</taxon>
        <taxon>Teleostei</taxon>
        <taxon>Neoteleostei</taxon>
        <taxon>Acanthomorphata</taxon>
        <taxon>Eupercaria</taxon>
        <taxon>Sciaenidae</taxon>
        <taxon>Larimichthys</taxon>
    </lineage>
</organism>
<comment type="caution">
    <text evidence="2">The sequence shown here is derived from an EMBL/GenBank/DDBJ whole genome shotgun (WGS) entry which is preliminary data.</text>
</comment>